<evidence type="ECO:0000259" key="2">
    <source>
        <dbReference type="Pfam" id="PF11860"/>
    </source>
</evidence>
<evidence type="ECO:0000256" key="1">
    <source>
        <dbReference type="SAM" id="MobiDB-lite"/>
    </source>
</evidence>
<dbReference type="Pfam" id="PF11860">
    <property type="entry name" value="Muramidase"/>
    <property type="match status" value="1"/>
</dbReference>
<dbReference type="InterPro" id="IPR024408">
    <property type="entry name" value="Muramidase"/>
</dbReference>
<protein>
    <submittedName>
        <fullName evidence="3">N-acetylmuramidase family protein</fullName>
    </submittedName>
</protein>
<dbReference type="RefSeq" id="WP_174207905.1">
    <property type="nucleotide sequence ID" value="NZ_JABUMX010000002.1"/>
</dbReference>
<feature type="compositionally biased region" description="Pro residues" evidence="1">
    <location>
        <begin position="227"/>
        <end position="238"/>
    </location>
</feature>
<name>A0A849VMX7_9HYPH</name>
<dbReference type="EMBL" id="JABUMX010000002">
    <property type="protein sequence ID" value="NTS31248.1"/>
    <property type="molecule type" value="Genomic_DNA"/>
</dbReference>
<sequence length="256" mass="27348">MFYIGKALRLSDADFARLASAYGIEEAALRAVAEVEARGEGFYSSGALVCLYEPHIAYKYTSGSIRNALVLAGLAYEKWGTKPYPKSSLPNIDRCAKIAGEEVAAKSTSWGLGQIMGFNYPALGQPSAVAMVKWFAESEGNQLEGMVLFIKSNPAMLTALKAKDWAGFAKRYNGSAYAKNKYDTKLAAAYAKWSKKVATAPAPPPVTVPVSPAPPPAPLPVEQSPAVSPPPLPTQPQPSPLAALIQFFTSLFTKKA</sequence>
<keyword evidence="4" id="KW-1185">Reference proteome</keyword>
<feature type="domain" description="N-acetylmuramidase" evidence="2">
    <location>
        <begin position="26"/>
        <end position="193"/>
    </location>
</feature>
<feature type="region of interest" description="Disordered" evidence="1">
    <location>
        <begin position="209"/>
        <end position="238"/>
    </location>
</feature>
<comment type="caution">
    <text evidence="3">The sequence shown here is derived from an EMBL/GenBank/DDBJ whole genome shotgun (WGS) entry which is preliminary data.</text>
</comment>
<proteinExistence type="predicted"/>
<evidence type="ECO:0000313" key="3">
    <source>
        <dbReference type="EMBL" id="NTS31248.1"/>
    </source>
</evidence>
<feature type="compositionally biased region" description="Pro residues" evidence="1">
    <location>
        <begin position="209"/>
        <end position="219"/>
    </location>
</feature>
<dbReference type="Proteomes" id="UP000550508">
    <property type="component" value="Unassembled WGS sequence"/>
</dbReference>
<accession>A0A849VMX7</accession>
<gene>
    <name evidence="3" type="ORF">HQ945_08270</name>
</gene>
<dbReference type="AlphaFoldDB" id="A0A849VMX7"/>
<reference evidence="3 4" key="1">
    <citation type="submission" date="2020-05" db="EMBL/GenBank/DDBJ databases">
        <authorList>
            <person name="Kim M.K."/>
        </authorList>
    </citation>
    <scope>NUCLEOTIDE SEQUENCE [LARGE SCALE GENOMIC DNA]</scope>
    <source>
        <strain evidence="3 4">BT25</strain>
    </source>
</reference>
<organism evidence="3 4">
    <name type="scientific">Phyllobacterium pellucidum</name>
    <dbReference type="NCBI Taxonomy" id="2740464"/>
    <lineage>
        <taxon>Bacteria</taxon>
        <taxon>Pseudomonadati</taxon>
        <taxon>Pseudomonadota</taxon>
        <taxon>Alphaproteobacteria</taxon>
        <taxon>Hyphomicrobiales</taxon>
        <taxon>Phyllobacteriaceae</taxon>
        <taxon>Phyllobacterium</taxon>
    </lineage>
</organism>
<evidence type="ECO:0000313" key="4">
    <source>
        <dbReference type="Proteomes" id="UP000550508"/>
    </source>
</evidence>